<keyword evidence="1" id="KW-0812">Transmembrane</keyword>
<feature type="transmembrane region" description="Helical" evidence="1">
    <location>
        <begin position="65"/>
        <end position="89"/>
    </location>
</feature>
<keyword evidence="1" id="KW-0472">Membrane</keyword>
<dbReference type="KEGG" id="lgi:LOTGIDRAFT_229916"/>
<dbReference type="Proteomes" id="UP000030746">
    <property type="component" value="Unassembled WGS sequence"/>
</dbReference>
<feature type="transmembrane region" description="Helical" evidence="1">
    <location>
        <begin position="31"/>
        <end position="53"/>
    </location>
</feature>
<dbReference type="HOGENOM" id="CLU_1191044_0_0_1"/>
<keyword evidence="3" id="KW-1185">Reference proteome</keyword>
<dbReference type="CTD" id="20248144"/>
<evidence type="ECO:0008006" key="4">
    <source>
        <dbReference type="Google" id="ProtNLM"/>
    </source>
</evidence>
<dbReference type="GeneID" id="20248144"/>
<sequence>MNGNAQYGSTKHLAPPASVTVSWAWPVLHKLALFHIAPAGLSILMGFITIYEIKKNEVVFNFNTAAPLSVGFLCLLSAAFLFAECILQFRSNSIERKLTPLIWFHFLAEFIVVALCLWTTLWNVSGLCVSELSLSSKCPEAVADDDSHLLAVIDFVVILCVCVNSMVCFVVKLYYRHDLGLAIATDQILANQKQFETNLIQMNIMKGSKSRDRISLTENDQNGGYNQDYHYQQ</sequence>
<organism evidence="2 3">
    <name type="scientific">Lottia gigantea</name>
    <name type="common">Giant owl limpet</name>
    <dbReference type="NCBI Taxonomy" id="225164"/>
    <lineage>
        <taxon>Eukaryota</taxon>
        <taxon>Metazoa</taxon>
        <taxon>Spiralia</taxon>
        <taxon>Lophotrochozoa</taxon>
        <taxon>Mollusca</taxon>
        <taxon>Gastropoda</taxon>
        <taxon>Patellogastropoda</taxon>
        <taxon>Lottioidea</taxon>
        <taxon>Lottiidae</taxon>
        <taxon>Lottia</taxon>
    </lineage>
</organism>
<proteinExistence type="predicted"/>
<accession>V4AKS5</accession>
<evidence type="ECO:0000313" key="2">
    <source>
        <dbReference type="EMBL" id="ESP04814.1"/>
    </source>
</evidence>
<name>V4AKS5_LOTGI</name>
<evidence type="ECO:0000313" key="3">
    <source>
        <dbReference type="Proteomes" id="UP000030746"/>
    </source>
</evidence>
<gene>
    <name evidence="2" type="ORF">LOTGIDRAFT_229916</name>
</gene>
<dbReference type="EMBL" id="KB199651">
    <property type="protein sequence ID" value="ESP04814.1"/>
    <property type="molecule type" value="Genomic_DNA"/>
</dbReference>
<dbReference type="RefSeq" id="XP_009044323.1">
    <property type="nucleotide sequence ID" value="XM_009046075.1"/>
</dbReference>
<feature type="transmembrane region" description="Helical" evidence="1">
    <location>
        <begin position="101"/>
        <end position="121"/>
    </location>
</feature>
<keyword evidence="1" id="KW-1133">Transmembrane helix</keyword>
<evidence type="ECO:0000256" key="1">
    <source>
        <dbReference type="SAM" id="Phobius"/>
    </source>
</evidence>
<dbReference type="AlphaFoldDB" id="V4AKS5"/>
<protein>
    <recommendedName>
        <fullName evidence="4">MARVEL domain-containing protein</fullName>
    </recommendedName>
</protein>
<feature type="transmembrane region" description="Helical" evidence="1">
    <location>
        <begin position="149"/>
        <end position="171"/>
    </location>
</feature>
<dbReference type="OrthoDB" id="6067886at2759"/>
<reference evidence="2 3" key="1">
    <citation type="journal article" date="2013" name="Nature">
        <title>Insights into bilaterian evolution from three spiralian genomes.</title>
        <authorList>
            <person name="Simakov O."/>
            <person name="Marletaz F."/>
            <person name="Cho S.J."/>
            <person name="Edsinger-Gonzales E."/>
            <person name="Havlak P."/>
            <person name="Hellsten U."/>
            <person name="Kuo D.H."/>
            <person name="Larsson T."/>
            <person name="Lv J."/>
            <person name="Arendt D."/>
            <person name="Savage R."/>
            <person name="Osoegawa K."/>
            <person name="de Jong P."/>
            <person name="Grimwood J."/>
            <person name="Chapman J.A."/>
            <person name="Shapiro H."/>
            <person name="Aerts A."/>
            <person name="Otillar R.P."/>
            <person name="Terry A.Y."/>
            <person name="Boore J.L."/>
            <person name="Grigoriev I.V."/>
            <person name="Lindberg D.R."/>
            <person name="Seaver E.C."/>
            <person name="Weisblat D.A."/>
            <person name="Putnam N.H."/>
            <person name="Rokhsar D.S."/>
        </authorList>
    </citation>
    <scope>NUCLEOTIDE SEQUENCE [LARGE SCALE GENOMIC DNA]</scope>
</reference>